<sequence length="271" mass="31315">MKKASVILTTYNAEEWLQKVLIGYSNQTEKAFELIIADDGSSEKTKNVVESIAKEYSLDIKHVWQEDNGFQKSKILNKAIIESSCEYLIFSDGDCIPRKDFVAQHIRNKEMGYFLSGGYFKLPLITSQKITKETIHNNDCFKPKWLLNNGLEFSFKLTKLTQNGFFGAFMNWITPTKKTFNGHNSSCYKSDILAVNGFNEEMKYGGLDRELGERLFNYGILAKQIRYSAICVHLDHERSYATKENWAHNNAIRKYNKKHQVTYIDKGIIKK</sequence>
<dbReference type="Proteomes" id="UP001180481">
    <property type="component" value="Chromosome"/>
</dbReference>
<dbReference type="InterPro" id="IPR029044">
    <property type="entry name" value="Nucleotide-diphossugar_trans"/>
</dbReference>
<organism evidence="2 3">
    <name type="scientific">Flavobacterium nakdongensis</name>
    <dbReference type="NCBI Taxonomy" id="3073563"/>
    <lineage>
        <taxon>Bacteria</taxon>
        <taxon>Pseudomonadati</taxon>
        <taxon>Bacteroidota</taxon>
        <taxon>Flavobacteriia</taxon>
        <taxon>Flavobacteriales</taxon>
        <taxon>Flavobacteriaceae</taxon>
        <taxon>Flavobacterium</taxon>
    </lineage>
</organism>
<dbReference type="Gene3D" id="3.90.550.10">
    <property type="entry name" value="Spore Coat Polysaccharide Biosynthesis Protein SpsA, Chain A"/>
    <property type="match status" value="1"/>
</dbReference>
<dbReference type="CDD" id="cd06420">
    <property type="entry name" value="GT2_Chondriotin_Pol_N"/>
    <property type="match status" value="1"/>
</dbReference>
<proteinExistence type="predicted"/>
<dbReference type="SUPFAM" id="SSF53448">
    <property type="entry name" value="Nucleotide-diphospho-sugar transferases"/>
    <property type="match status" value="1"/>
</dbReference>
<accession>A0ABY9RCJ9</accession>
<dbReference type="EMBL" id="CP133721">
    <property type="protein sequence ID" value="WMW78568.1"/>
    <property type="molecule type" value="Genomic_DNA"/>
</dbReference>
<dbReference type="InterPro" id="IPR050834">
    <property type="entry name" value="Glycosyltransf_2"/>
</dbReference>
<dbReference type="PANTHER" id="PTHR43685:SF3">
    <property type="entry name" value="SLR2126 PROTEIN"/>
    <property type="match status" value="1"/>
</dbReference>
<protein>
    <submittedName>
        <fullName evidence="2">Glycosyltransferase family 2 protein</fullName>
    </submittedName>
</protein>
<keyword evidence="3" id="KW-1185">Reference proteome</keyword>
<dbReference type="InterPro" id="IPR001173">
    <property type="entry name" value="Glyco_trans_2-like"/>
</dbReference>
<dbReference type="RefSeq" id="WP_309532865.1">
    <property type="nucleotide sequence ID" value="NZ_CP133721.1"/>
</dbReference>
<dbReference type="PANTHER" id="PTHR43685">
    <property type="entry name" value="GLYCOSYLTRANSFERASE"/>
    <property type="match status" value="1"/>
</dbReference>
<evidence type="ECO:0000313" key="3">
    <source>
        <dbReference type="Proteomes" id="UP001180481"/>
    </source>
</evidence>
<evidence type="ECO:0000259" key="1">
    <source>
        <dbReference type="Pfam" id="PF00535"/>
    </source>
</evidence>
<feature type="domain" description="Glycosyltransferase 2-like" evidence="1">
    <location>
        <begin position="5"/>
        <end position="107"/>
    </location>
</feature>
<reference evidence="2" key="1">
    <citation type="submission" date="2023-09" db="EMBL/GenBank/DDBJ databases">
        <title>Flavobacterium sp. 20NA77.7 isolated from freshwater.</title>
        <authorList>
            <person name="Le V."/>
            <person name="Ko S.-R."/>
            <person name="Ahn C.-Y."/>
            <person name="Oh H.-M."/>
        </authorList>
    </citation>
    <scope>NUCLEOTIDE SEQUENCE</scope>
    <source>
        <strain evidence="2">20NA77.7</strain>
    </source>
</reference>
<dbReference type="Pfam" id="PF00535">
    <property type="entry name" value="Glycos_transf_2"/>
    <property type="match status" value="1"/>
</dbReference>
<evidence type="ECO:0000313" key="2">
    <source>
        <dbReference type="EMBL" id="WMW78568.1"/>
    </source>
</evidence>
<gene>
    <name evidence="2" type="ORF">RF683_03765</name>
</gene>
<name>A0ABY9RCJ9_9FLAO</name>